<protein>
    <submittedName>
        <fullName evidence="5">Glycosyltransferase family 25 protein</fullName>
    </submittedName>
</protein>
<dbReference type="EMBL" id="CP123759">
    <property type="protein sequence ID" value="WGO83127.1"/>
    <property type="molecule type" value="Genomic_DNA"/>
</dbReference>
<sequence length="266" mass="31701">MRRRKNTGSVRVIKNRYFADFKMNIFVINLKEKTQRRESMREQLEKIGLSYQFIDAVNGKELSDFVLESLVYDYPDCYLTKGEIGCALSHLTIYKKMVKENIEHALILEDDVIVPKNILNCIQNIKILDHKNKPNVYLISKVNSYIENVKIAHNIYKVDDAYCCHAYILNKKAARELSKIQKKIKYESDQWGLLMLLYNVNVYCIVPHMIDSIDIDKNDSSLEKERAKNLIKRRKYLKNLYKKSKFYKFKRLKYLFIRMFLKIKKT</sequence>
<keyword evidence="2" id="KW-0328">Glycosyltransferase</keyword>
<dbReference type="Proteomes" id="UP001231859">
    <property type="component" value="Chromosome"/>
</dbReference>
<dbReference type="InterPro" id="IPR050757">
    <property type="entry name" value="Collagen_mod_GT25"/>
</dbReference>
<dbReference type="InterPro" id="IPR002654">
    <property type="entry name" value="Glyco_trans_25"/>
</dbReference>
<name>A0ABY8P0W6_9GAMM</name>
<dbReference type="PANTHER" id="PTHR10730:SF53">
    <property type="entry name" value="GLYCOSYLTRANSFERASE 25 FAMILY MEMBER"/>
    <property type="match status" value="1"/>
</dbReference>
<accession>A0ABY8P0W6</accession>
<gene>
    <name evidence="5" type="ORF">QG404_12390</name>
</gene>
<keyword evidence="6" id="KW-1185">Reference proteome</keyword>
<evidence type="ECO:0000259" key="4">
    <source>
        <dbReference type="Pfam" id="PF01755"/>
    </source>
</evidence>
<evidence type="ECO:0000313" key="5">
    <source>
        <dbReference type="EMBL" id="WGO83127.1"/>
    </source>
</evidence>
<comment type="similarity">
    <text evidence="1">Belongs to the glycosyltransferase 25 family.</text>
</comment>
<evidence type="ECO:0000313" key="6">
    <source>
        <dbReference type="Proteomes" id="UP001231859"/>
    </source>
</evidence>
<evidence type="ECO:0000256" key="1">
    <source>
        <dbReference type="ARBA" id="ARBA00006721"/>
    </source>
</evidence>
<dbReference type="Pfam" id="PF01755">
    <property type="entry name" value="Glyco_transf_25"/>
    <property type="match status" value="1"/>
</dbReference>
<evidence type="ECO:0000256" key="2">
    <source>
        <dbReference type="ARBA" id="ARBA00022676"/>
    </source>
</evidence>
<feature type="domain" description="Glycosyl transferase family 25" evidence="4">
    <location>
        <begin position="24"/>
        <end position="190"/>
    </location>
</feature>
<keyword evidence="3" id="KW-0808">Transferase</keyword>
<dbReference type="CDD" id="cd06532">
    <property type="entry name" value="Glyco_transf_25"/>
    <property type="match status" value="1"/>
</dbReference>
<dbReference type="InterPro" id="IPR029044">
    <property type="entry name" value="Nucleotide-diphossugar_trans"/>
</dbReference>
<dbReference type="Gene3D" id="3.90.550.10">
    <property type="entry name" value="Spore Coat Polysaccharide Biosynthesis Protein SpsA, Chain A"/>
    <property type="match status" value="1"/>
</dbReference>
<proteinExistence type="inferred from homology"/>
<dbReference type="RefSeq" id="WP_280937793.1">
    <property type="nucleotide sequence ID" value="NZ_CP123759.1"/>
</dbReference>
<organism evidence="5 6">
    <name type="scientific">Arsenophonus apicola</name>
    <dbReference type="NCBI Taxonomy" id="2879119"/>
    <lineage>
        <taxon>Bacteria</taxon>
        <taxon>Pseudomonadati</taxon>
        <taxon>Pseudomonadota</taxon>
        <taxon>Gammaproteobacteria</taxon>
        <taxon>Enterobacterales</taxon>
        <taxon>Morganellaceae</taxon>
        <taxon>Arsenophonus</taxon>
    </lineage>
</organism>
<dbReference type="PANTHER" id="PTHR10730">
    <property type="entry name" value="PROCOLLAGEN-LYSINE,2-OXOGLUTARATE 5-DIOXYGENASE/GLYCOSYLTRANSFERASE 25 FAMILY MEMBER"/>
    <property type="match status" value="1"/>
</dbReference>
<evidence type="ECO:0000256" key="3">
    <source>
        <dbReference type="ARBA" id="ARBA00022679"/>
    </source>
</evidence>
<reference evidence="5 6" key="1">
    <citation type="submission" date="2023-04" db="EMBL/GenBank/DDBJ databases">
        <title>Genome dynamics across the evolutionary transition to endosymbiosis.</title>
        <authorList>
            <person name="Siozios S."/>
            <person name="Nadal-Jimenez P."/>
            <person name="Azagi T."/>
            <person name="Sprong H."/>
            <person name="Frost C.L."/>
            <person name="Parratt S.R."/>
            <person name="Taylor G."/>
            <person name="Brettell L."/>
            <person name="Lew K.C."/>
            <person name="Croft L."/>
            <person name="King K.C."/>
            <person name="Brockhurst M.A."/>
            <person name="Hypsa V."/>
            <person name="Novakova E."/>
            <person name="Darby A.C."/>
            <person name="Hurst G.D.D."/>
        </authorList>
    </citation>
    <scope>NUCLEOTIDE SEQUENCE [LARGE SCALE GENOMIC DNA]</scope>
    <source>
        <strain evidence="6">aApi_AU</strain>
    </source>
</reference>